<evidence type="ECO:0000313" key="2">
    <source>
        <dbReference type="EMBL" id="ABP83557.1"/>
    </source>
</evidence>
<sequence>MTQALAHRWRFFRAGGFDQVQLETPADLAALRGLDQKLWASLACPVNNLELDRRMLDYIDLNKDGRIRAPEILDVVDWTLARLADPAVLFQPGPLQLASLTDDAEGTRLRLAAQRLLSLLGRADGDSLTPADTANLAQLFPPHEANGDGLVPASLTDDATLKAAIADIIACLGAQTDRSGEPAIGVEQIAAFFDQARQMHAWHARAAEQGLDVFGEGTVAAVEALSAVRDKVDDYFTRVAMAEFDPRAAALMNAREEELVRLASLSLADAGEVAGLPLAAVQQGDHLPLSKGLNPAWQDAIAAFRQRVVVPVYGELDSLSREQWQHLLTLCGNYLAWQAEAPKPAIAEVLSRGRILELVEQGIETRLLALVEQDKAVAEAAGGLVDLDKLIRLRHGLIELLRNFVSFQSFYARQDKAVFQAGVLYIDGKSCDLVVEVGDVEAHAKVAAASDCFLLYCACTRRGEPVRGKEALNIVVAVTAGSEGDLQAGRHGLFYDRDGNDWDATVVKVVQNAISIREAFWSPYRRVSKLVSDQVQKLAASRDADMVNKAAAKVGETGAAPAATPAPAPAFDIAKFAGIFAAIGLAVGALGTALAAVVTGILSLVWWQIPLLFLCVLLAISGPAMLLAWFKLRRRSLGPILDGNGWAVNAQARISIPFGTELTQMAVLPKGSDRALRDPYANKPVVWPWIIALLLALGLGYYAWSNGVFSPTPEVPAEAAAPVDAAAG</sequence>
<dbReference type="STRING" id="399739.Pmen_0789"/>
<dbReference type="PATRIC" id="fig|399739.8.peg.801"/>
<protein>
    <recommendedName>
        <fullName evidence="3">EF-hand domain-containing protein</fullName>
    </recommendedName>
</protein>
<keyword evidence="1" id="KW-0472">Membrane</keyword>
<dbReference type="OrthoDB" id="9785737at2"/>
<dbReference type="AlphaFoldDB" id="A4XQE1"/>
<feature type="transmembrane region" description="Helical" evidence="1">
    <location>
        <begin position="685"/>
        <end position="704"/>
    </location>
</feature>
<keyword evidence="1" id="KW-1133">Transmembrane helix</keyword>
<reference evidence="2" key="1">
    <citation type="submission" date="2007-04" db="EMBL/GenBank/DDBJ databases">
        <title>Complete sequence of Pseudomonas mendocina ymp.</title>
        <authorList>
            <consortium name="US DOE Joint Genome Institute"/>
            <person name="Copeland A."/>
            <person name="Lucas S."/>
            <person name="Lapidus A."/>
            <person name="Barry K."/>
            <person name="Glavina del Rio T."/>
            <person name="Dalin E."/>
            <person name="Tice H."/>
            <person name="Pitluck S."/>
            <person name="Kiss H."/>
            <person name="Brettin T."/>
            <person name="Detter J.C."/>
            <person name="Bruce D."/>
            <person name="Han C."/>
            <person name="Schmutz J."/>
            <person name="Larimer F."/>
            <person name="Land M."/>
            <person name="Hauser L."/>
            <person name="Kyrpides N."/>
            <person name="Mikhailova N."/>
            <person name="Hersman L."/>
            <person name="Dubois J."/>
            <person name="Maurice P."/>
            <person name="Richardson P."/>
        </authorList>
    </citation>
    <scope>NUCLEOTIDE SEQUENCE [LARGE SCALE GENOMIC DNA]</scope>
    <source>
        <strain evidence="2">Ymp</strain>
    </source>
</reference>
<dbReference type="eggNOG" id="ENOG502Z81F">
    <property type="taxonomic scope" value="Bacteria"/>
</dbReference>
<gene>
    <name evidence="2" type="ordered locus">Pmen_0789</name>
</gene>
<dbReference type="HOGENOM" id="CLU_367908_0_0_6"/>
<feature type="transmembrane region" description="Helical" evidence="1">
    <location>
        <begin position="579"/>
        <end position="605"/>
    </location>
</feature>
<name>A4XQE1_ECTM1</name>
<accession>A4XQE1</accession>
<dbReference type="EMBL" id="CP000680">
    <property type="protein sequence ID" value="ABP83557.1"/>
    <property type="molecule type" value="Genomic_DNA"/>
</dbReference>
<evidence type="ECO:0008006" key="3">
    <source>
        <dbReference type="Google" id="ProtNLM"/>
    </source>
</evidence>
<organism evidence="2">
    <name type="scientific">Ectopseudomonas mendocina (strain ymp)</name>
    <name type="common">Pseudomonas mendocina</name>
    <dbReference type="NCBI Taxonomy" id="399739"/>
    <lineage>
        <taxon>Bacteria</taxon>
        <taxon>Pseudomonadati</taxon>
        <taxon>Pseudomonadota</taxon>
        <taxon>Gammaproteobacteria</taxon>
        <taxon>Pseudomonadales</taxon>
        <taxon>Pseudomonadaceae</taxon>
        <taxon>Ectopseudomonas</taxon>
    </lineage>
</organism>
<dbReference type="KEGG" id="pmy:Pmen_0789"/>
<proteinExistence type="predicted"/>
<feature type="transmembrane region" description="Helical" evidence="1">
    <location>
        <begin position="611"/>
        <end position="630"/>
    </location>
</feature>
<keyword evidence="1" id="KW-0812">Transmembrane</keyword>
<evidence type="ECO:0000256" key="1">
    <source>
        <dbReference type="SAM" id="Phobius"/>
    </source>
</evidence>